<dbReference type="AlphaFoldDB" id="A0A7J9USP2"/>
<evidence type="ECO:0000256" key="1">
    <source>
        <dbReference type="ARBA" id="ARBA00004651"/>
    </source>
</evidence>
<feature type="transmembrane region" description="Helical" evidence="9">
    <location>
        <begin position="195"/>
        <end position="219"/>
    </location>
</feature>
<feature type="region of interest" description="Disordered" evidence="8">
    <location>
        <begin position="1"/>
        <end position="22"/>
    </location>
</feature>
<feature type="compositionally biased region" description="Low complexity" evidence="8">
    <location>
        <begin position="10"/>
        <end position="22"/>
    </location>
</feature>
<comment type="subcellular location">
    <subcellularLocation>
        <location evidence="1">Cell membrane</location>
        <topology evidence="1">Multi-pass membrane protein</topology>
    </subcellularLocation>
</comment>
<evidence type="ECO:0000256" key="7">
    <source>
        <dbReference type="ARBA" id="ARBA00023136"/>
    </source>
</evidence>
<feature type="transmembrane region" description="Helical" evidence="9">
    <location>
        <begin position="93"/>
        <end position="113"/>
    </location>
</feature>
<evidence type="ECO:0000256" key="6">
    <source>
        <dbReference type="ARBA" id="ARBA00022989"/>
    </source>
</evidence>
<name>A0A7J9USP2_9MICO</name>
<reference evidence="11 12" key="1">
    <citation type="submission" date="2019-10" db="EMBL/GenBank/DDBJ databases">
        <title>Georgenia wutianyii sp. nov. and Georgenia yuyongxinii sp. nov. isolated from plateau pika (Ochotona curzoniae) in the Qinghai-Tibet plateau of China.</title>
        <authorList>
            <person name="Tian Z."/>
        </authorList>
    </citation>
    <scope>NUCLEOTIDE SEQUENCE [LARGE SCALE GENOMIC DNA]</scope>
    <source>
        <strain evidence="11 12">JCM 15130</strain>
    </source>
</reference>
<dbReference type="SUPFAM" id="SSF103481">
    <property type="entry name" value="Multidrug resistance efflux transporter EmrE"/>
    <property type="match status" value="2"/>
</dbReference>
<dbReference type="InterPro" id="IPR037185">
    <property type="entry name" value="EmrE-like"/>
</dbReference>
<dbReference type="NCBIfam" id="TIGR00688">
    <property type="entry name" value="rarD"/>
    <property type="match status" value="1"/>
</dbReference>
<comment type="caution">
    <text evidence="11">The sequence shown here is derived from an EMBL/GenBank/DDBJ whole genome shotgun (WGS) entry which is preliminary data.</text>
</comment>
<evidence type="ECO:0000256" key="2">
    <source>
        <dbReference type="ARBA" id="ARBA00007362"/>
    </source>
</evidence>
<feature type="transmembrane region" description="Helical" evidence="9">
    <location>
        <begin position="30"/>
        <end position="48"/>
    </location>
</feature>
<keyword evidence="7 9" id="KW-0472">Membrane</keyword>
<protein>
    <submittedName>
        <fullName evidence="11">EamA family transporter RarD</fullName>
    </submittedName>
</protein>
<proteinExistence type="inferred from homology"/>
<evidence type="ECO:0000313" key="12">
    <source>
        <dbReference type="Proteomes" id="UP000429644"/>
    </source>
</evidence>
<dbReference type="GO" id="GO:0005886">
    <property type="term" value="C:plasma membrane"/>
    <property type="evidence" value="ECO:0007669"/>
    <property type="project" value="UniProtKB-SubCell"/>
</dbReference>
<evidence type="ECO:0000256" key="9">
    <source>
        <dbReference type="SAM" id="Phobius"/>
    </source>
</evidence>
<keyword evidence="3" id="KW-0813">Transport</keyword>
<sequence length="325" mass="34144">MADHSPAERAGAPAAAAPAGSSAPAADRTGLALGLSCYLLWGAFPLYFRLLEPAGPVEIVAHRAVWSLGFCLLALLVTRTLRDFTAVLRRPRAVAQLALAAVLVATNWLVYVYGVNSGHTVDAALGYFINPLVTVLLAVVVLHERLRPMQWAATGIGALAVVVITVGYGQAPWIALALAGSFGLYGLAKNRVGRTVGALPGLAVETTALFPLALGYLLWLAHTGAGTFGAGGADRTEHMVLLALAGPLTAVPLLLFGAAARRLPLSVMGMLQYLTPVLQLLVGVALFHEPMPPERWAGFVLVWAAIGVLTLDGWVHRPRPARAEP</sequence>
<evidence type="ECO:0000256" key="8">
    <source>
        <dbReference type="SAM" id="MobiDB-lite"/>
    </source>
</evidence>
<gene>
    <name evidence="11" type="primary">rarD</name>
    <name evidence="11" type="ORF">GB882_02585</name>
</gene>
<feature type="domain" description="EamA" evidence="10">
    <location>
        <begin position="29"/>
        <end position="165"/>
    </location>
</feature>
<keyword evidence="4" id="KW-1003">Cell membrane</keyword>
<dbReference type="PANTHER" id="PTHR22911">
    <property type="entry name" value="ACYL-MALONYL CONDENSING ENZYME-RELATED"/>
    <property type="match status" value="1"/>
</dbReference>
<dbReference type="Proteomes" id="UP000429644">
    <property type="component" value="Unassembled WGS sequence"/>
</dbReference>
<dbReference type="Pfam" id="PF00892">
    <property type="entry name" value="EamA"/>
    <property type="match status" value="1"/>
</dbReference>
<dbReference type="OrthoDB" id="369870at2"/>
<comment type="similarity">
    <text evidence="2">Belongs to the EamA transporter family.</text>
</comment>
<feature type="transmembrane region" description="Helical" evidence="9">
    <location>
        <begin position="149"/>
        <end position="166"/>
    </location>
</feature>
<keyword evidence="12" id="KW-1185">Reference proteome</keyword>
<evidence type="ECO:0000256" key="3">
    <source>
        <dbReference type="ARBA" id="ARBA00022448"/>
    </source>
</evidence>
<dbReference type="RefSeq" id="WP_152230086.1">
    <property type="nucleotide sequence ID" value="NZ_BAAAOT010000007.1"/>
</dbReference>
<feature type="transmembrane region" description="Helical" evidence="9">
    <location>
        <begin position="296"/>
        <end position="315"/>
    </location>
</feature>
<dbReference type="EMBL" id="WHPD01000567">
    <property type="protein sequence ID" value="MPV87542.1"/>
    <property type="molecule type" value="Genomic_DNA"/>
</dbReference>
<keyword evidence="6 9" id="KW-1133">Transmembrane helix</keyword>
<dbReference type="PANTHER" id="PTHR22911:SF137">
    <property type="entry name" value="SOLUTE CARRIER FAMILY 35 MEMBER G2-RELATED"/>
    <property type="match status" value="1"/>
</dbReference>
<dbReference type="Gene3D" id="1.10.3730.20">
    <property type="match status" value="1"/>
</dbReference>
<evidence type="ECO:0000256" key="4">
    <source>
        <dbReference type="ARBA" id="ARBA00022475"/>
    </source>
</evidence>
<feature type="transmembrane region" description="Helical" evidence="9">
    <location>
        <begin position="172"/>
        <end position="188"/>
    </location>
</feature>
<feature type="transmembrane region" description="Helical" evidence="9">
    <location>
        <begin position="271"/>
        <end position="290"/>
    </location>
</feature>
<keyword evidence="5 9" id="KW-0812">Transmembrane</keyword>
<dbReference type="InterPro" id="IPR000620">
    <property type="entry name" value="EamA_dom"/>
</dbReference>
<evidence type="ECO:0000256" key="5">
    <source>
        <dbReference type="ARBA" id="ARBA00022692"/>
    </source>
</evidence>
<dbReference type="InterPro" id="IPR004626">
    <property type="entry name" value="RarD"/>
</dbReference>
<feature type="transmembrane region" description="Helical" evidence="9">
    <location>
        <begin position="239"/>
        <end position="259"/>
    </location>
</feature>
<organism evidence="11 12">
    <name type="scientific">Georgenia ruanii</name>
    <dbReference type="NCBI Taxonomy" id="348442"/>
    <lineage>
        <taxon>Bacteria</taxon>
        <taxon>Bacillati</taxon>
        <taxon>Actinomycetota</taxon>
        <taxon>Actinomycetes</taxon>
        <taxon>Micrococcales</taxon>
        <taxon>Bogoriellaceae</taxon>
        <taxon>Georgenia</taxon>
    </lineage>
</organism>
<feature type="transmembrane region" description="Helical" evidence="9">
    <location>
        <begin position="60"/>
        <end position="81"/>
    </location>
</feature>
<evidence type="ECO:0000259" key="10">
    <source>
        <dbReference type="Pfam" id="PF00892"/>
    </source>
</evidence>
<evidence type="ECO:0000313" key="11">
    <source>
        <dbReference type="EMBL" id="MPV87542.1"/>
    </source>
</evidence>
<accession>A0A7J9USP2</accession>
<feature type="transmembrane region" description="Helical" evidence="9">
    <location>
        <begin position="125"/>
        <end position="142"/>
    </location>
</feature>